<name>A0A0C3B504_PILCF</name>
<reference evidence="1 2" key="1">
    <citation type="submission" date="2014-04" db="EMBL/GenBank/DDBJ databases">
        <authorList>
            <consortium name="DOE Joint Genome Institute"/>
            <person name="Kuo A."/>
            <person name="Tarkka M."/>
            <person name="Buscot F."/>
            <person name="Kohler A."/>
            <person name="Nagy L.G."/>
            <person name="Floudas D."/>
            <person name="Copeland A."/>
            <person name="Barry K.W."/>
            <person name="Cichocki N."/>
            <person name="Veneault-Fourrey C."/>
            <person name="LaButti K."/>
            <person name="Lindquist E.A."/>
            <person name="Lipzen A."/>
            <person name="Lundell T."/>
            <person name="Morin E."/>
            <person name="Murat C."/>
            <person name="Sun H."/>
            <person name="Tunlid A."/>
            <person name="Henrissat B."/>
            <person name="Grigoriev I.V."/>
            <person name="Hibbett D.S."/>
            <person name="Martin F."/>
            <person name="Nordberg H.P."/>
            <person name="Cantor M.N."/>
            <person name="Hua S.X."/>
        </authorList>
    </citation>
    <scope>NUCLEOTIDE SEQUENCE [LARGE SCALE GENOMIC DNA]</scope>
    <source>
        <strain evidence="1 2">F 1598</strain>
    </source>
</reference>
<reference evidence="2" key="2">
    <citation type="submission" date="2015-01" db="EMBL/GenBank/DDBJ databases">
        <title>Evolutionary Origins and Diversification of the Mycorrhizal Mutualists.</title>
        <authorList>
            <consortium name="DOE Joint Genome Institute"/>
            <consortium name="Mycorrhizal Genomics Consortium"/>
            <person name="Kohler A."/>
            <person name="Kuo A."/>
            <person name="Nagy L.G."/>
            <person name="Floudas D."/>
            <person name="Copeland A."/>
            <person name="Barry K.W."/>
            <person name="Cichocki N."/>
            <person name="Veneault-Fourrey C."/>
            <person name="LaButti K."/>
            <person name="Lindquist E.A."/>
            <person name="Lipzen A."/>
            <person name="Lundell T."/>
            <person name="Morin E."/>
            <person name="Murat C."/>
            <person name="Riley R."/>
            <person name="Ohm R."/>
            <person name="Sun H."/>
            <person name="Tunlid A."/>
            <person name="Henrissat B."/>
            <person name="Grigoriev I.V."/>
            <person name="Hibbett D.S."/>
            <person name="Martin F."/>
        </authorList>
    </citation>
    <scope>NUCLEOTIDE SEQUENCE [LARGE SCALE GENOMIC DNA]</scope>
    <source>
        <strain evidence="2">F 1598</strain>
    </source>
</reference>
<dbReference type="EMBL" id="KN833000">
    <property type="protein sequence ID" value="KIM81313.1"/>
    <property type="molecule type" value="Genomic_DNA"/>
</dbReference>
<accession>A0A0C3B504</accession>
<keyword evidence="2" id="KW-1185">Reference proteome</keyword>
<protein>
    <submittedName>
        <fullName evidence="1">Uncharacterized protein</fullName>
    </submittedName>
</protein>
<sequence length="129" mass="14414">MDFFAALDPTQGPKDLGNPQFEMTQTEPISKRPPTALQSEFLCGQLCRRPGYGNGYQKICRQLSACERDIEIQDNISSSAPSCLIKYSVIIFSCPLWWESSLSPPSPLSHAYFSTHHPSTVWTLGSFIL</sequence>
<gene>
    <name evidence="1" type="ORF">PILCRDRAFT_507835</name>
</gene>
<evidence type="ECO:0000313" key="2">
    <source>
        <dbReference type="Proteomes" id="UP000054166"/>
    </source>
</evidence>
<organism evidence="1 2">
    <name type="scientific">Piloderma croceum (strain F 1598)</name>
    <dbReference type="NCBI Taxonomy" id="765440"/>
    <lineage>
        <taxon>Eukaryota</taxon>
        <taxon>Fungi</taxon>
        <taxon>Dikarya</taxon>
        <taxon>Basidiomycota</taxon>
        <taxon>Agaricomycotina</taxon>
        <taxon>Agaricomycetes</taxon>
        <taxon>Agaricomycetidae</taxon>
        <taxon>Atheliales</taxon>
        <taxon>Atheliaceae</taxon>
        <taxon>Piloderma</taxon>
    </lineage>
</organism>
<proteinExistence type="predicted"/>
<dbReference type="AlphaFoldDB" id="A0A0C3B504"/>
<dbReference type="Proteomes" id="UP000054166">
    <property type="component" value="Unassembled WGS sequence"/>
</dbReference>
<dbReference type="HOGENOM" id="CLU_1949633_0_0_1"/>
<evidence type="ECO:0000313" key="1">
    <source>
        <dbReference type="EMBL" id="KIM81313.1"/>
    </source>
</evidence>
<dbReference type="InParanoid" id="A0A0C3B504"/>